<dbReference type="Proteomes" id="UP000582837">
    <property type="component" value="Unassembled WGS sequence"/>
</dbReference>
<dbReference type="InterPro" id="IPR006311">
    <property type="entry name" value="TAT_signal"/>
</dbReference>
<dbReference type="RefSeq" id="WP_170037295.1">
    <property type="nucleotide sequence ID" value="NZ_JABDTL010000002.1"/>
</dbReference>
<organism evidence="1 2">
    <name type="scientific">Longimicrobium terrae</name>
    <dbReference type="NCBI Taxonomy" id="1639882"/>
    <lineage>
        <taxon>Bacteria</taxon>
        <taxon>Pseudomonadati</taxon>
        <taxon>Gemmatimonadota</taxon>
        <taxon>Longimicrobiia</taxon>
        <taxon>Longimicrobiales</taxon>
        <taxon>Longimicrobiaceae</taxon>
        <taxon>Longimicrobium</taxon>
    </lineage>
</organism>
<reference evidence="1 2" key="1">
    <citation type="submission" date="2020-08" db="EMBL/GenBank/DDBJ databases">
        <title>Genomic Encyclopedia of Type Strains, Phase IV (KMG-IV): sequencing the most valuable type-strain genomes for metagenomic binning, comparative biology and taxonomic classification.</title>
        <authorList>
            <person name="Goeker M."/>
        </authorList>
    </citation>
    <scope>NUCLEOTIDE SEQUENCE [LARGE SCALE GENOMIC DNA]</scope>
    <source>
        <strain evidence="1 2">DSM 29007</strain>
    </source>
</reference>
<evidence type="ECO:0000313" key="2">
    <source>
        <dbReference type="Proteomes" id="UP000582837"/>
    </source>
</evidence>
<proteinExistence type="predicted"/>
<gene>
    <name evidence="1" type="ORF">HNQ61_001197</name>
</gene>
<comment type="caution">
    <text evidence="1">The sequence shown here is derived from an EMBL/GenBank/DDBJ whole genome shotgun (WGS) entry which is preliminary data.</text>
</comment>
<keyword evidence="2" id="KW-1185">Reference proteome</keyword>
<dbReference type="AlphaFoldDB" id="A0A841GQ71"/>
<accession>A0A841GQ71</accession>
<dbReference type="PROSITE" id="PS51318">
    <property type="entry name" value="TAT"/>
    <property type="match status" value="1"/>
</dbReference>
<name>A0A841GQ71_9BACT</name>
<protein>
    <submittedName>
        <fullName evidence="1">Uncharacterized protein</fullName>
    </submittedName>
</protein>
<evidence type="ECO:0000313" key="1">
    <source>
        <dbReference type="EMBL" id="MBB6069582.1"/>
    </source>
</evidence>
<sequence>MATMTSRRALLITPVVLGVLFAIGIAPAHAQVKCYIKKCVEYPDGSSVCERTPVDCATVEMQ</sequence>
<dbReference type="EMBL" id="JACHIA010000002">
    <property type="protein sequence ID" value="MBB6069582.1"/>
    <property type="molecule type" value="Genomic_DNA"/>
</dbReference>